<feature type="compositionally biased region" description="Polar residues" evidence="4">
    <location>
        <begin position="431"/>
        <end position="445"/>
    </location>
</feature>
<feature type="compositionally biased region" description="Polar residues" evidence="4">
    <location>
        <begin position="479"/>
        <end position="489"/>
    </location>
</feature>
<dbReference type="Pfam" id="PF13178">
    <property type="entry name" value="DUF4005"/>
    <property type="match status" value="1"/>
</dbReference>
<reference evidence="6 7" key="1">
    <citation type="submission" date="2015-01" db="EMBL/GenBank/DDBJ databases">
        <title>Genome of allotetraploid Gossypium barbadense reveals genomic plasticity and fiber elongation in cotton evolution.</title>
        <authorList>
            <person name="Chen X."/>
            <person name="Liu X."/>
            <person name="Zhao B."/>
            <person name="Zheng H."/>
            <person name="Hu Y."/>
            <person name="Lu G."/>
            <person name="Yang C."/>
            <person name="Chen J."/>
            <person name="Shan C."/>
            <person name="Zhang L."/>
            <person name="Zhou Y."/>
            <person name="Wang L."/>
            <person name="Guo W."/>
            <person name="Bai Y."/>
            <person name="Ruan J."/>
            <person name="Shangguan X."/>
            <person name="Mao Y."/>
            <person name="Jiang J."/>
            <person name="Zhu Y."/>
            <person name="Lei J."/>
            <person name="Kang H."/>
            <person name="Chen S."/>
            <person name="He X."/>
            <person name="Wang R."/>
            <person name="Wang Y."/>
            <person name="Chen J."/>
            <person name="Wang L."/>
            <person name="Yu S."/>
            <person name="Wang B."/>
            <person name="Wei J."/>
            <person name="Song S."/>
            <person name="Lu X."/>
            <person name="Gao Z."/>
            <person name="Gu W."/>
            <person name="Deng X."/>
            <person name="Ma D."/>
            <person name="Wang S."/>
            <person name="Liang W."/>
            <person name="Fang L."/>
            <person name="Cai C."/>
            <person name="Zhu X."/>
            <person name="Zhou B."/>
            <person name="Zhang Y."/>
            <person name="Chen Z."/>
            <person name="Xu S."/>
            <person name="Zhu R."/>
            <person name="Wang S."/>
            <person name="Zhang T."/>
            <person name="Zhao G."/>
        </authorList>
    </citation>
    <scope>NUCLEOTIDE SEQUENCE [LARGE SCALE GENOMIC DNA]</scope>
    <source>
        <strain evidence="7">cv. Xinhai21</strain>
        <tissue evidence="6">Leaf</tissue>
    </source>
</reference>
<feature type="compositionally biased region" description="Basic and acidic residues" evidence="4">
    <location>
        <begin position="323"/>
        <end position="356"/>
    </location>
</feature>
<dbReference type="SMART" id="SM00015">
    <property type="entry name" value="IQ"/>
    <property type="match status" value="2"/>
</dbReference>
<evidence type="ECO:0000256" key="2">
    <source>
        <dbReference type="ARBA" id="ARBA00024341"/>
    </source>
</evidence>
<feature type="compositionally biased region" description="Polar residues" evidence="4">
    <location>
        <begin position="375"/>
        <end position="399"/>
    </location>
</feature>
<feature type="region of interest" description="Disordered" evidence="4">
    <location>
        <begin position="550"/>
        <end position="570"/>
    </location>
</feature>
<evidence type="ECO:0000256" key="1">
    <source>
        <dbReference type="ARBA" id="ARBA00022860"/>
    </source>
</evidence>
<dbReference type="Gene3D" id="1.20.5.190">
    <property type="match status" value="1"/>
</dbReference>
<feature type="compositionally biased region" description="Polar residues" evidence="4">
    <location>
        <begin position="409"/>
        <end position="423"/>
    </location>
</feature>
<proteinExistence type="inferred from homology"/>
<evidence type="ECO:0000313" key="6">
    <source>
        <dbReference type="EMBL" id="PPR81716.1"/>
    </source>
</evidence>
<feature type="compositionally biased region" description="Basic and acidic residues" evidence="4">
    <location>
        <begin position="20"/>
        <end position="36"/>
    </location>
</feature>
<organism evidence="6 7">
    <name type="scientific">Gossypium barbadense</name>
    <name type="common">Sea Island cotton</name>
    <name type="synonym">Hibiscus barbadensis</name>
    <dbReference type="NCBI Taxonomy" id="3634"/>
    <lineage>
        <taxon>Eukaryota</taxon>
        <taxon>Viridiplantae</taxon>
        <taxon>Streptophyta</taxon>
        <taxon>Embryophyta</taxon>
        <taxon>Tracheophyta</taxon>
        <taxon>Spermatophyta</taxon>
        <taxon>Magnoliopsida</taxon>
        <taxon>eudicotyledons</taxon>
        <taxon>Gunneridae</taxon>
        <taxon>Pentapetalae</taxon>
        <taxon>rosids</taxon>
        <taxon>malvids</taxon>
        <taxon>Malvales</taxon>
        <taxon>Malvaceae</taxon>
        <taxon>Malvoideae</taxon>
        <taxon>Gossypium</taxon>
    </lineage>
</organism>
<dbReference type="EMBL" id="KZ671173">
    <property type="protein sequence ID" value="PPR81716.1"/>
    <property type="molecule type" value="Genomic_DNA"/>
</dbReference>
<feature type="compositionally biased region" description="Polar residues" evidence="4">
    <location>
        <begin position="453"/>
        <end position="463"/>
    </location>
</feature>
<evidence type="ECO:0000256" key="4">
    <source>
        <dbReference type="SAM" id="MobiDB-lite"/>
    </source>
</evidence>
<evidence type="ECO:0000313" key="7">
    <source>
        <dbReference type="Proteomes" id="UP000239757"/>
    </source>
</evidence>
<feature type="domain" description="DUF4005" evidence="5">
    <location>
        <begin position="422"/>
        <end position="526"/>
    </location>
</feature>
<keyword evidence="1" id="KW-0112">Calmodulin-binding</keyword>
<dbReference type="PANTHER" id="PTHR32295:SF6">
    <property type="entry name" value="PROTEIN IQ-DOMAIN 18"/>
    <property type="match status" value="1"/>
</dbReference>
<evidence type="ECO:0000256" key="3">
    <source>
        <dbReference type="ARBA" id="ARBA00024378"/>
    </source>
</evidence>
<evidence type="ECO:0000259" key="5">
    <source>
        <dbReference type="Pfam" id="PF13178"/>
    </source>
</evidence>
<feature type="region of interest" description="Disordered" evidence="4">
    <location>
        <begin position="375"/>
        <end position="504"/>
    </location>
</feature>
<dbReference type="PROSITE" id="PS50096">
    <property type="entry name" value="IQ"/>
    <property type="match status" value="2"/>
</dbReference>
<dbReference type="OrthoDB" id="776767at2759"/>
<dbReference type="PANTHER" id="PTHR32295">
    <property type="entry name" value="IQ-DOMAIN 5-RELATED"/>
    <property type="match status" value="1"/>
</dbReference>
<dbReference type="InterPro" id="IPR000048">
    <property type="entry name" value="IQ_motif_EF-hand-BS"/>
</dbReference>
<comment type="similarity">
    <text evidence="2">Belongs to the IQD family.</text>
</comment>
<name>A0A2P5VS88_GOSBA</name>
<feature type="region of interest" description="Disordered" evidence="4">
    <location>
        <begin position="1"/>
        <end position="87"/>
    </location>
</feature>
<gene>
    <name evidence="6" type="ORF">GOBAR_AA38997</name>
</gene>
<dbReference type="GO" id="GO:0005516">
    <property type="term" value="F:calmodulin binding"/>
    <property type="evidence" value="ECO:0007669"/>
    <property type="project" value="UniProtKB-KW"/>
</dbReference>
<feature type="region of interest" description="Disordered" evidence="4">
    <location>
        <begin position="292"/>
        <end position="360"/>
    </location>
</feature>
<dbReference type="Proteomes" id="UP000239757">
    <property type="component" value="Unassembled WGS sequence"/>
</dbReference>
<dbReference type="InterPro" id="IPR025064">
    <property type="entry name" value="DUF4005"/>
</dbReference>
<comment type="subunit">
    <text evidence="3">Binds to multiple calmodulin (CaM) in the presence of Ca(2+) and CaM-like proteins.</text>
</comment>
<protein>
    <recommendedName>
        <fullName evidence="5">DUF4005 domain-containing protein</fullName>
    </recommendedName>
</protein>
<feature type="compositionally biased region" description="Polar residues" evidence="4">
    <location>
        <begin position="298"/>
        <end position="307"/>
    </location>
</feature>
<sequence length="570" mass="64206">MGKKGGTSWLTAVKRAFRSPTKDGHDKRSNRRKDEPDHQDEDEDKKREKRRWIFRKTTIQEPVIHQQKTPVKATGRNGAGAASDGATATAAEQRYDIPMAATEGAAVVQVARPTRPSNYAREHHLAAIVIQTTFRGYLVQKSSSCRKSVFIIRTFRFRISSMFFSVLMRKIESVIVKARRALRALKGLVKLQALVRGHNVRKQAKITLRCMQALVRVQARVLDQRVRLSHDGSRKSAFSDTNSVLESRYLQDISDRRSLVSREGSSIADDWDERPHTIEEVKAMLEHRKEAALKREQNLSQALSQQMRRARRSPSMGDEDEIDGRPKWLDRRTPAKPWDNRGRASTDHRDSVKTVEIDTSQPYSYLAPTYIRTNSNQYHQHGPQNQRPSSPLHRAQQNAPMHHSPITPSPSKARSIQVRSSSPRCVRGDRSSVSSQTPSLRSNYHYTGRVGTHASSSGNNAATLPNYMAATESAKARIRSQSAPRQRPSTPERDRNGSARKRLSFPVPEACGVGMGYGGYGHNLRSPSFKSVTGLHFGFEQQSNYSSCYTESLGGEISPSSTSDLRRWLR</sequence>
<accession>A0A2P5VS88</accession>
<dbReference type="AlphaFoldDB" id="A0A2P5VS88"/>
<dbReference type="Pfam" id="PF00612">
    <property type="entry name" value="IQ"/>
    <property type="match status" value="2"/>
</dbReference>